<name>A0A2T3AXC1_AMORE</name>
<dbReference type="CDD" id="cd00067">
    <property type="entry name" value="GAL4"/>
    <property type="match status" value="1"/>
</dbReference>
<dbReference type="InterPro" id="IPR036864">
    <property type="entry name" value="Zn2-C6_fun-type_DNA-bd_sf"/>
</dbReference>
<protein>
    <recommendedName>
        <fullName evidence="5">Zn(2)-C6 fungal-type domain-containing protein</fullName>
    </recommendedName>
</protein>
<dbReference type="Gene3D" id="4.10.240.10">
    <property type="entry name" value="Zn(2)-C6 fungal-type DNA-binding domain"/>
    <property type="match status" value="1"/>
</dbReference>
<dbReference type="GO" id="GO:0000981">
    <property type="term" value="F:DNA-binding transcription factor activity, RNA polymerase II-specific"/>
    <property type="evidence" value="ECO:0007669"/>
    <property type="project" value="InterPro"/>
</dbReference>
<dbReference type="Pfam" id="PF00172">
    <property type="entry name" value="Zn_clus"/>
    <property type="match status" value="1"/>
</dbReference>
<evidence type="ECO:0000313" key="7">
    <source>
        <dbReference type="Proteomes" id="UP000241818"/>
    </source>
</evidence>
<evidence type="ECO:0000259" key="5">
    <source>
        <dbReference type="PROSITE" id="PS50048"/>
    </source>
</evidence>
<dbReference type="EMBL" id="KZ679014">
    <property type="protein sequence ID" value="PSS13334.1"/>
    <property type="molecule type" value="Genomic_DNA"/>
</dbReference>
<dbReference type="SMART" id="SM00066">
    <property type="entry name" value="GAL4"/>
    <property type="match status" value="1"/>
</dbReference>
<dbReference type="InterPro" id="IPR007219">
    <property type="entry name" value="XnlR_reg_dom"/>
</dbReference>
<evidence type="ECO:0000256" key="2">
    <source>
        <dbReference type="ARBA" id="ARBA00022723"/>
    </source>
</evidence>
<dbReference type="PROSITE" id="PS50048">
    <property type="entry name" value="ZN2_CY6_FUNGAL_2"/>
    <property type="match status" value="1"/>
</dbReference>
<dbReference type="CDD" id="cd12148">
    <property type="entry name" value="fungal_TF_MHR"/>
    <property type="match status" value="1"/>
</dbReference>
<evidence type="ECO:0000256" key="3">
    <source>
        <dbReference type="ARBA" id="ARBA00023242"/>
    </source>
</evidence>
<dbReference type="InParanoid" id="A0A2T3AXC1"/>
<dbReference type="GO" id="GO:0003677">
    <property type="term" value="F:DNA binding"/>
    <property type="evidence" value="ECO:0007669"/>
    <property type="project" value="InterPro"/>
</dbReference>
<keyword evidence="7" id="KW-1185">Reference proteome</keyword>
<dbReference type="STRING" id="857342.A0A2T3AXC1"/>
<keyword evidence="2" id="KW-0479">Metal-binding</keyword>
<dbReference type="OrthoDB" id="424974at2759"/>
<keyword evidence="3" id="KW-0539">Nucleus</keyword>
<evidence type="ECO:0000256" key="4">
    <source>
        <dbReference type="SAM" id="MobiDB-lite"/>
    </source>
</evidence>
<feature type="region of interest" description="Disordered" evidence="4">
    <location>
        <begin position="594"/>
        <end position="669"/>
    </location>
</feature>
<proteinExistence type="predicted"/>
<dbReference type="RefSeq" id="XP_024719325.1">
    <property type="nucleotide sequence ID" value="XM_024861005.1"/>
</dbReference>
<dbReference type="GO" id="GO:0008270">
    <property type="term" value="F:zinc ion binding"/>
    <property type="evidence" value="ECO:0007669"/>
    <property type="project" value="InterPro"/>
</dbReference>
<organism evidence="6 7">
    <name type="scientific">Amorphotheca resinae ATCC 22711</name>
    <dbReference type="NCBI Taxonomy" id="857342"/>
    <lineage>
        <taxon>Eukaryota</taxon>
        <taxon>Fungi</taxon>
        <taxon>Dikarya</taxon>
        <taxon>Ascomycota</taxon>
        <taxon>Pezizomycotina</taxon>
        <taxon>Leotiomycetes</taxon>
        <taxon>Helotiales</taxon>
        <taxon>Amorphothecaceae</taxon>
        <taxon>Amorphotheca</taxon>
    </lineage>
</organism>
<feature type="compositionally biased region" description="Polar residues" evidence="4">
    <location>
        <begin position="601"/>
        <end position="659"/>
    </location>
</feature>
<feature type="region of interest" description="Disordered" evidence="4">
    <location>
        <begin position="1"/>
        <end position="20"/>
    </location>
</feature>
<gene>
    <name evidence="6" type="ORF">M430DRAFT_105443</name>
</gene>
<dbReference type="Proteomes" id="UP000241818">
    <property type="component" value="Unassembled WGS sequence"/>
</dbReference>
<dbReference type="GO" id="GO:0005634">
    <property type="term" value="C:nucleus"/>
    <property type="evidence" value="ECO:0007669"/>
    <property type="project" value="UniProtKB-SubCell"/>
</dbReference>
<dbReference type="PROSITE" id="PS00463">
    <property type="entry name" value="ZN2_CY6_FUNGAL_1"/>
    <property type="match status" value="1"/>
</dbReference>
<evidence type="ECO:0000256" key="1">
    <source>
        <dbReference type="ARBA" id="ARBA00004123"/>
    </source>
</evidence>
<sequence>MPPAAGQASRPPSPLKPPRKRRRIVISCTECHRRKQKCDRAFPCSNCIARKKQSACHYENESARKQQLLEEGASTSTDDGGAFSTMKLEGDSAAQVTSFGYASNNSNSNTTLGLFRRIEDHDADTPSVISKPPPSSANNGGLREKYKSLIRQLPSKPYIEKLVDTFFREVNYHNYSIDEAIFRDHLRDWHNLSFSTLNKGPLGLSGDLQFFPGLLFQILALALQFQHGDYDAILDSLKYAAGMSFDDLASDYSESGVQILCLLGKRHTTLVTVQAGFLRTSYLKNCGMITESWHSLSQTIRDAQEIGLHKISADRPARNAQLSAEDVLENMWIDQLRRRVWMILSYWDIHMAIILGRPTTIDSRDGKPVLPIDAPIPKNRRTVAPSLRTEADPPTPLTALLWTVELAAPLWDIYSLEKEDPQHLLWPKVERMHKLINQITLHCPPFFRAQNPDTRFDSHPDCYWLPRARPSLQNGAAFTIMALHRPYIFTHAASRTAALVACLDILRAQRTYFNQLHVKDYKLFSLVINTFDAIVVLAAVYILHPCENREHLDSALQHFEWGMERFQMMSGRNSMAKSALGVLKAIHVRLKKALGPGKIPPTTTQVPTPESYAPSSTSSENRTTSQSSVQNVPSGPSTNNRTIADTPQYTQPTISNLTAPTPPSASAWERFSGNMLPQQNFDFSSMAPLHPMHDLLYNDLSTIGDTQMLDPQLGSMATTDMGIVDTSEAWQFEGDFGNDSFWGFMNSYNP</sequence>
<reference evidence="6 7" key="1">
    <citation type="journal article" date="2018" name="New Phytol.">
        <title>Comparative genomics and transcriptomics depict ericoid mycorrhizal fungi as versatile saprotrophs and plant mutualists.</title>
        <authorList>
            <person name="Martino E."/>
            <person name="Morin E."/>
            <person name="Grelet G.A."/>
            <person name="Kuo A."/>
            <person name="Kohler A."/>
            <person name="Daghino S."/>
            <person name="Barry K.W."/>
            <person name="Cichocki N."/>
            <person name="Clum A."/>
            <person name="Dockter R.B."/>
            <person name="Hainaut M."/>
            <person name="Kuo R.C."/>
            <person name="LaButti K."/>
            <person name="Lindahl B.D."/>
            <person name="Lindquist E.A."/>
            <person name="Lipzen A."/>
            <person name="Khouja H.R."/>
            <person name="Magnuson J."/>
            <person name="Murat C."/>
            <person name="Ohm R.A."/>
            <person name="Singer S.W."/>
            <person name="Spatafora J.W."/>
            <person name="Wang M."/>
            <person name="Veneault-Fourrey C."/>
            <person name="Henrissat B."/>
            <person name="Grigoriev I.V."/>
            <person name="Martin F.M."/>
            <person name="Perotto S."/>
        </authorList>
    </citation>
    <scope>NUCLEOTIDE SEQUENCE [LARGE SCALE GENOMIC DNA]</scope>
    <source>
        <strain evidence="6 7">ATCC 22711</strain>
    </source>
</reference>
<dbReference type="GeneID" id="36569086"/>
<dbReference type="GO" id="GO:0006351">
    <property type="term" value="P:DNA-templated transcription"/>
    <property type="evidence" value="ECO:0007669"/>
    <property type="project" value="InterPro"/>
</dbReference>
<dbReference type="AlphaFoldDB" id="A0A2T3AXC1"/>
<dbReference type="SUPFAM" id="SSF57701">
    <property type="entry name" value="Zn2/Cys6 DNA-binding domain"/>
    <property type="match status" value="1"/>
</dbReference>
<dbReference type="PANTHER" id="PTHR31001:SF87">
    <property type="entry name" value="COL-21"/>
    <property type="match status" value="1"/>
</dbReference>
<dbReference type="PANTHER" id="PTHR31001">
    <property type="entry name" value="UNCHARACTERIZED TRANSCRIPTIONAL REGULATORY PROTEIN"/>
    <property type="match status" value="1"/>
</dbReference>
<accession>A0A2T3AXC1</accession>
<evidence type="ECO:0000313" key="6">
    <source>
        <dbReference type="EMBL" id="PSS13334.1"/>
    </source>
</evidence>
<dbReference type="InterPro" id="IPR001138">
    <property type="entry name" value="Zn2Cys6_DnaBD"/>
</dbReference>
<feature type="domain" description="Zn(2)-C6 fungal-type" evidence="5">
    <location>
        <begin position="27"/>
        <end position="58"/>
    </location>
</feature>
<comment type="subcellular location">
    <subcellularLocation>
        <location evidence="1">Nucleus</location>
    </subcellularLocation>
</comment>
<dbReference type="SMART" id="SM00906">
    <property type="entry name" value="Fungal_trans"/>
    <property type="match status" value="1"/>
</dbReference>
<dbReference type="InterPro" id="IPR050613">
    <property type="entry name" value="Sec_Metabolite_Reg"/>
</dbReference>
<dbReference type="Pfam" id="PF04082">
    <property type="entry name" value="Fungal_trans"/>
    <property type="match status" value="1"/>
</dbReference>